<name>A0A9P0B683_BRAAE</name>
<dbReference type="EMBL" id="OV121135">
    <property type="protein sequence ID" value="CAH0555795.1"/>
    <property type="molecule type" value="Genomic_DNA"/>
</dbReference>
<gene>
    <name evidence="15" type="ORF">MELIAE_LOCUS7072</name>
</gene>
<dbReference type="PANTHER" id="PTHR48438:SF1">
    <property type="entry name" value="ALPHA-(1,3)-FUCOSYLTRANSFERASE C-RELATED"/>
    <property type="match status" value="1"/>
</dbReference>
<dbReference type="InterPro" id="IPR038577">
    <property type="entry name" value="GT10-like_C_sf"/>
</dbReference>
<evidence type="ECO:0000256" key="10">
    <source>
        <dbReference type="ARBA" id="ARBA00023136"/>
    </source>
</evidence>
<dbReference type="PANTHER" id="PTHR48438">
    <property type="entry name" value="ALPHA-(1,3)-FUCOSYLTRANSFERASE C-RELATED"/>
    <property type="match status" value="1"/>
</dbReference>
<feature type="domain" description="Fucosyltransferase C-terminal" evidence="13">
    <location>
        <begin position="170"/>
        <end position="341"/>
    </location>
</feature>
<evidence type="ECO:0000259" key="14">
    <source>
        <dbReference type="Pfam" id="PF17039"/>
    </source>
</evidence>
<dbReference type="AlphaFoldDB" id="A0A9P0B683"/>
<dbReference type="OrthoDB" id="427096at2759"/>
<keyword evidence="11" id="KW-0325">Glycoprotein</keyword>
<evidence type="ECO:0000313" key="16">
    <source>
        <dbReference type="Proteomes" id="UP001154078"/>
    </source>
</evidence>
<keyword evidence="16" id="KW-1185">Reference proteome</keyword>
<evidence type="ECO:0000256" key="6">
    <source>
        <dbReference type="ARBA" id="ARBA00022692"/>
    </source>
</evidence>
<keyword evidence="10" id="KW-0472">Membrane</keyword>
<proteinExistence type="inferred from homology"/>
<dbReference type="Pfam" id="PF17039">
    <property type="entry name" value="Glyco_tran_10_N"/>
    <property type="match status" value="1"/>
</dbReference>
<evidence type="ECO:0000256" key="12">
    <source>
        <dbReference type="RuleBase" id="RU003832"/>
    </source>
</evidence>
<keyword evidence="5 12" id="KW-0808">Transferase</keyword>
<keyword evidence="8" id="KW-1133">Transmembrane helix</keyword>
<keyword evidence="6 12" id="KW-0812">Transmembrane</keyword>
<dbReference type="InterPro" id="IPR031481">
    <property type="entry name" value="Glyco_tran_10_N"/>
</dbReference>
<evidence type="ECO:0000256" key="5">
    <source>
        <dbReference type="ARBA" id="ARBA00022679"/>
    </source>
</evidence>
<keyword evidence="7" id="KW-0735">Signal-anchor</keyword>
<dbReference type="SUPFAM" id="SSF53756">
    <property type="entry name" value="UDP-Glycosyltransferase/glycogen phosphorylase"/>
    <property type="match status" value="1"/>
</dbReference>
<evidence type="ECO:0000256" key="3">
    <source>
        <dbReference type="ARBA" id="ARBA00008919"/>
    </source>
</evidence>
<dbReference type="FunFam" id="3.40.50.11660:FF:000006">
    <property type="entry name" value="Alpha-(1,3)-fucosyltransferase C"/>
    <property type="match status" value="1"/>
</dbReference>
<protein>
    <recommendedName>
        <fullName evidence="12">Fucosyltransferase</fullName>
        <ecNumber evidence="12">2.4.1.-</ecNumber>
    </recommendedName>
</protein>
<comment type="subcellular location">
    <subcellularLocation>
        <location evidence="1 12">Golgi apparatus</location>
        <location evidence="1 12">Golgi stack membrane</location>
        <topology evidence="1 12">Single-pass type II membrane protein</topology>
    </subcellularLocation>
</comment>
<evidence type="ECO:0000256" key="8">
    <source>
        <dbReference type="ARBA" id="ARBA00022989"/>
    </source>
</evidence>
<dbReference type="InterPro" id="IPR001503">
    <property type="entry name" value="Glyco_trans_10"/>
</dbReference>
<dbReference type="GO" id="GO:0032580">
    <property type="term" value="C:Golgi cisterna membrane"/>
    <property type="evidence" value="ECO:0007669"/>
    <property type="project" value="UniProtKB-SubCell"/>
</dbReference>
<evidence type="ECO:0000256" key="1">
    <source>
        <dbReference type="ARBA" id="ARBA00004447"/>
    </source>
</evidence>
<keyword evidence="9 12" id="KW-0333">Golgi apparatus</keyword>
<evidence type="ECO:0000256" key="11">
    <source>
        <dbReference type="ARBA" id="ARBA00023180"/>
    </source>
</evidence>
<evidence type="ECO:0000256" key="2">
    <source>
        <dbReference type="ARBA" id="ARBA00004922"/>
    </source>
</evidence>
<evidence type="ECO:0000256" key="9">
    <source>
        <dbReference type="ARBA" id="ARBA00023034"/>
    </source>
</evidence>
<evidence type="ECO:0000259" key="13">
    <source>
        <dbReference type="Pfam" id="PF00852"/>
    </source>
</evidence>
<dbReference type="EC" id="2.4.1.-" evidence="12"/>
<reference evidence="15" key="1">
    <citation type="submission" date="2021-12" db="EMBL/GenBank/DDBJ databases">
        <authorList>
            <person name="King R."/>
        </authorList>
    </citation>
    <scope>NUCLEOTIDE SEQUENCE</scope>
</reference>
<dbReference type="InterPro" id="IPR055270">
    <property type="entry name" value="Glyco_tran_10_C"/>
</dbReference>
<dbReference type="Proteomes" id="UP001154078">
    <property type="component" value="Chromosome 4"/>
</dbReference>
<organism evidence="15 16">
    <name type="scientific">Brassicogethes aeneus</name>
    <name type="common">Rape pollen beetle</name>
    <name type="synonym">Meligethes aeneus</name>
    <dbReference type="NCBI Taxonomy" id="1431903"/>
    <lineage>
        <taxon>Eukaryota</taxon>
        <taxon>Metazoa</taxon>
        <taxon>Ecdysozoa</taxon>
        <taxon>Arthropoda</taxon>
        <taxon>Hexapoda</taxon>
        <taxon>Insecta</taxon>
        <taxon>Pterygota</taxon>
        <taxon>Neoptera</taxon>
        <taxon>Endopterygota</taxon>
        <taxon>Coleoptera</taxon>
        <taxon>Polyphaga</taxon>
        <taxon>Cucujiformia</taxon>
        <taxon>Nitidulidae</taxon>
        <taxon>Meligethinae</taxon>
        <taxon>Brassicogethes</taxon>
    </lineage>
</organism>
<evidence type="ECO:0000256" key="7">
    <source>
        <dbReference type="ARBA" id="ARBA00022968"/>
    </source>
</evidence>
<keyword evidence="4 12" id="KW-0328">Glycosyltransferase</keyword>
<comment type="similarity">
    <text evidence="3 12">Belongs to the glycosyltransferase 10 family.</text>
</comment>
<feature type="domain" description="Fucosyltransferase N-terminal" evidence="14">
    <location>
        <begin position="42"/>
        <end position="152"/>
    </location>
</feature>
<evidence type="ECO:0000313" key="15">
    <source>
        <dbReference type="EMBL" id="CAH0555795.1"/>
    </source>
</evidence>
<dbReference type="GO" id="GO:0008417">
    <property type="term" value="F:fucosyltransferase activity"/>
    <property type="evidence" value="ECO:0007669"/>
    <property type="project" value="InterPro"/>
</dbReference>
<dbReference type="Pfam" id="PF00852">
    <property type="entry name" value="Glyco_transf_10"/>
    <property type="match status" value="1"/>
</dbReference>
<evidence type="ECO:0000256" key="4">
    <source>
        <dbReference type="ARBA" id="ARBA00022676"/>
    </source>
</evidence>
<sequence>MNIKTKLICLIAILIVIFVLYTQKEIYVSKVKYFDAHVEGSEKKVILYYTKCFNDENFYFGSGDIFKECPVRNCYATSNKLLMPIEKFDALMFHGYEYDSLKEKPKKRSPHQRYIFFNLESAANTKNLDKFGKFYNWTMTFRKDSDFIRPYGSVVKKDTSYTLPSVESIKKRKHKIAWFVSHCKTKGFREKLVKEMQKYVDIDIYGRCGNKTCSRDSNKCYDYLEKNYKFYLSFENTVCNDYVTEKLFNVLDKNVIPIVYGGANYSAIAPPHSVIDVSKFQTVPDLVNYINKIDSNISAYMNFFNWKKHYVTHRSIKNTLCNLCKKLNEKSEKVYSDIQMWWNGVNMSQCSTFPQIIKSII</sequence>
<accession>A0A9P0B683</accession>
<comment type="pathway">
    <text evidence="2">Protein modification; protein glycosylation.</text>
</comment>
<dbReference type="Gene3D" id="3.40.50.11660">
    <property type="entry name" value="Glycosyl transferase family 10, C-terminal domain"/>
    <property type="match status" value="1"/>
</dbReference>